<evidence type="ECO:0000256" key="2">
    <source>
        <dbReference type="SAM" id="MobiDB-lite"/>
    </source>
</evidence>
<feature type="domain" description="Initiator Rep protein WH1" evidence="3">
    <location>
        <begin position="22"/>
        <end position="165"/>
    </location>
</feature>
<evidence type="ECO:0000259" key="3">
    <source>
        <dbReference type="Pfam" id="PF01051"/>
    </source>
</evidence>
<proteinExistence type="inferred from homology"/>
<dbReference type="Pfam" id="PF21205">
    <property type="entry name" value="Rep3_C"/>
    <property type="match status" value="1"/>
</dbReference>
<dbReference type="Pfam" id="PF01051">
    <property type="entry name" value="Rep3_N"/>
    <property type="match status" value="1"/>
</dbReference>
<dbReference type="InterPro" id="IPR036388">
    <property type="entry name" value="WH-like_DNA-bd_sf"/>
</dbReference>
<dbReference type="Gene3D" id="1.10.10.10">
    <property type="entry name" value="Winged helix-like DNA-binding domain superfamily/Winged helix DNA-binding domain"/>
    <property type="match status" value="2"/>
</dbReference>
<accession>A0ABP8N7W4</accession>
<sequence>MNLPSTPDALLASDYVKHPTNYQPNLFTESRHEFSELEKKIVVLVVNQIGHMALKGEIKPGFNVKFTIPYSELTKKHYREISEAADSLQSKRLSYRNDKTEKFLFITPFPRVESEIVDGKKVIELTMFADVVPHFAELGQRYTKYDLDIMLSLGSVYAQRFYEIVSMYHHRGQNQFRYMVDRLRHMVNYPEQHSFADFKRNALVRAQKELLEKAGMILDWKPTKKEGKRILELEFSIKTQRQIALENVEQDRQFINAMPINEAVQAAWKLMANYKLTDWQKELIVSDLTILETFYRVDSELSNGLRPKVRNRTAYLVKSLGIDKQPTQVPTPPLPQLSIFPFQPADGISAPVPKSPLPSTSSIGRSAKPQSIGEIFGDMNPSKK</sequence>
<dbReference type="RefSeq" id="WP_345245725.1">
    <property type="nucleotide sequence ID" value="NZ_BAABHD010000062.1"/>
</dbReference>
<gene>
    <name evidence="4" type="ORF">GCM10023189_36950</name>
</gene>
<dbReference type="SUPFAM" id="SSF46785">
    <property type="entry name" value="Winged helix' DNA-binding domain"/>
    <property type="match status" value="2"/>
</dbReference>
<evidence type="ECO:0000313" key="5">
    <source>
        <dbReference type="Proteomes" id="UP001501175"/>
    </source>
</evidence>
<comment type="caution">
    <text evidence="4">The sequence shown here is derived from an EMBL/GenBank/DDBJ whole genome shotgun (WGS) entry which is preliminary data.</text>
</comment>
<evidence type="ECO:0000256" key="1">
    <source>
        <dbReference type="ARBA" id="ARBA00038283"/>
    </source>
</evidence>
<dbReference type="Proteomes" id="UP001501175">
    <property type="component" value="Unassembled WGS sequence"/>
</dbReference>
<keyword evidence="5" id="KW-1185">Reference proteome</keyword>
<dbReference type="EMBL" id="BAABHD010000062">
    <property type="protein sequence ID" value="GAA4461443.1"/>
    <property type="molecule type" value="Genomic_DNA"/>
</dbReference>
<evidence type="ECO:0000313" key="4">
    <source>
        <dbReference type="EMBL" id="GAA4461443.1"/>
    </source>
</evidence>
<dbReference type="InterPro" id="IPR036390">
    <property type="entry name" value="WH_DNA-bd_sf"/>
</dbReference>
<dbReference type="InterPro" id="IPR000525">
    <property type="entry name" value="Initiator_Rep_WH1"/>
</dbReference>
<name>A0ABP8N7W4_9BACT</name>
<organism evidence="4 5">
    <name type="scientific">Nibrella saemangeumensis</name>
    <dbReference type="NCBI Taxonomy" id="1084526"/>
    <lineage>
        <taxon>Bacteria</taxon>
        <taxon>Pseudomonadati</taxon>
        <taxon>Bacteroidota</taxon>
        <taxon>Cytophagia</taxon>
        <taxon>Cytophagales</taxon>
        <taxon>Spirosomataceae</taxon>
        <taxon>Nibrella</taxon>
    </lineage>
</organism>
<reference evidence="5" key="1">
    <citation type="journal article" date="2019" name="Int. J. Syst. Evol. Microbiol.">
        <title>The Global Catalogue of Microorganisms (GCM) 10K type strain sequencing project: providing services to taxonomists for standard genome sequencing and annotation.</title>
        <authorList>
            <consortium name="The Broad Institute Genomics Platform"/>
            <consortium name="The Broad Institute Genome Sequencing Center for Infectious Disease"/>
            <person name="Wu L."/>
            <person name="Ma J."/>
        </authorList>
    </citation>
    <scope>NUCLEOTIDE SEQUENCE [LARGE SCALE GENOMIC DNA]</scope>
    <source>
        <strain evidence="5">JCM 17927</strain>
    </source>
</reference>
<protein>
    <recommendedName>
        <fullName evidence="3">Initiator Rep protein WH1 domain-containing protein</fullName>
    </recommendedName>
</protein>
<comment type="similarity">
    <text evidence="1">Belongs to the initiator RepB protein family.</text>
</comment>
<feature type="region of interest" description="Disordered" evidence="2">
    <location>
        <begin position="350"/>
        <end position="384"/>
    </location>
</feature>